<dbReference type="Pfam" id="PF14588">
    <property type="entry name" value="YjgF_endoribonc"/>
    <property type="match status" value="1"/>
</dbReference>
<organism evidence="2 3">
    <name type="scientific">Mesorhizobium zhangyense</name>
    <dbReference type="NCBI Taxonomy" id="1776730"/>
    <lineage>
        <taxon>Bacteria</taxon>
        <taxon>Pseudomonadati</taxon>
        <taxon>Pseudomonadota</taxon>
        <taxon>Alphaproteobacteria</taxon>
        <taxon>Hyphomicrobiales</taxon>
        <taxon>Phyllobacteriaceae</taxon>
        <taxon>Mesorhizobium</taxon>
    </lineage>
</organism>
<dbReference type="RefSeq" id="WP_165121664.1">
    <property type="nucleotide sequence ID" value="NZ_JAAKZG010000034.1"/>
</dbReference>
<dbReference type="PANTHER" id="PTHR43760">
    <property type="entry name" value="ENDORIBONUCLEASE-RELATED"/>
    <property type="match status" value="1"/>
</dbReference>
<comment type="caution">
    <text evidence="2">The sequence shown here is derived from an EMBL/GenBank/DDBJ whole genome shotgun (WGS) entry which is preliminary data.</text>
</comment>
<sequence>MTIDARLAELGITLPPAPAPLATYASAARIGNLLYISGQGPIADGKATIKGKLGGSVSEELGAAAARIGVINSLAVIRQAIGDLDKVSRIVKLNGYVNCIDTFERQHIVINGASELLVEVFGERGRHARAAIGTNALPMGIPVEIELIVEIRD</sequence>
<dbReference type="AlphaFoldDB" id="A0A7C9VHQ7"/>
<accession>A0A7C9VHQ7</accession>
<protein>
    <submittedName>
        <fullName evidence="2">RidA family protein</fullName>
    </submittedName>
</protein>
<dbReference type="SUPFAM" id="SSF55298">
    <property type="entry name" value="YjgF-like"/>
    <property type="match status" value="1"/>
</dbReference>
<evidence type="ECO:0000313" key="2">
    <source>
        <dbReference type="EMBL" id="NGN45292.1"/>
    </source>
</evidence>
<dbReference type="Gene3D" id="3.30.1330.40">
    <property type="entry name" value="RutC-like"/>
    <property type="match status" value="1"/>
</dbReference>
<dbReference type="CDD" id="cd02199">
    <property type="entry name" value="YjgF_YER057c_UK114_like_1"/>
    <property type="match status" value="1"/>
</dbReference>
<evidence type="ECO:0000259" key="1">
    <source>
        <dbReference type="Pfam" id="PF14588"/>
    </source>
</evidence>
<gene>
    <name evidence="2" type="ORF">G6N74_30025</name>
</gene>
<evidence type="ECO:0000313" key="3">
    <source>
        <dbReference type="Proteomes" id="UP000481252"/>
    </source>
</evidence>
<dbReference type="InterPro" id="IPR035959">
    <property type="entry name" value="RutC-like_sf"/>
</dbReference>
<dbReference type="Proteomes" id="UP000481252">
    <property type="component" value="Unassembled WGS sequence"/>
</dbReference>
<keyword evidence="3" id="KW-1185">Reference proteome</keyword>
<proteinExistence type="predicted"/>
<name>A0A7C9VHQ7_9HYPH</name>
<dbReference type="PANTHER" id="PTHR43760:SF1">
    <property type="entry name" value="ENDORIBONUCLEASE L-PSP_CHORISMATE MUTASE-LIKE DOMAIN-CONTAINING PROTEIN"/>
    <property type="match status" value="1"/>
</dbReference>
<reference evidence="2 3" key="1">
    <citation type="submission" date="2020-02" db="EMBL/GenBank/DDBJ databases">
        <title>Genome sequence of the type strain CGMCC 1.15528 of Mesorhizobium zhangyense.</title>
        <authorList>
            <person name="Gao J."/>
            <person name="Sun J."/>
        </authorList>
    </citation>
    <scope>NUCLEOTIDE SEQUENCE [LARGE SCALE GENOMIC DNA]</scope>
    <source>
        <strain evidence="2 3">CGMCC 1.15528</strain>
    </source>
</reference>
<feature type="domain" description="Endoribonuclease L-PSP/chorismate mutase-like" evidence="1">
    <location>
        <begin position="5"/>
        <end position="139"/>
    </location>
</feature>
<dbReference type="InterPro" id="IPR013813">
    <property type="entry name" value="Endoribo_LPSP/chorism_mut-like"/>
</dbReference>
<dbReference type="EMBL" id="JAAKZG010000034">
    <property type="protein sequence ID" value="NGN45292.1"/>
    <property type="molecule type" value="Genomic_DNA"/>
</dbReference>